<dbReference type="SUPFAM" id="SSF53822">
    <property type="entry name" value="Periplasmic binding protein-like I"/>
    <property type="match status" value="1"/>
</dbReference>
<accession>A0A848AYU5</accession>
<dbReference type="PROSITE" id="PS50949">
    <property type="entry name" value="HTH_GNTR"/>
    <property type="match status" value="1"/>
</dbReference>
<keyword evidence="4" id="KW-0804">Transcription</keyword>
<dbReference type="Pfam" id="PF13377">
    <property type="entry name" value="Peripla_BP_3"/>
    <property type="match status" value="1"/>
</dbReference>
<evidence type="ECO:0000256" key="3">
    <source>
        <dbReference type="ARBA" id="ARBA00023125"/>
    </source>
</evidence>
<dbReference type="InterPro" id="IPR028082">
    <property type="entry name" value="Peripla_BP_I"/>
</dbReference>
<evidence type="ECO:0000313" key="7">
    <source>
        <dbReference type="Proteomes" id="UP000576225"/>
    </source>
</evidence>
<keyword evidence="3" id="KW-0238">DNA-binding</keyword>
<dbReference type="AlphaFoldDB" id="A0A848AYU5"/>
<evidence type="ECO:0000256" key="4">
    <source>
        <dbReference type="ARBA" id="ARBA00023163"/>
    </source>
</evidence>
<dbReference type="SUPFAM" id="SSF46785">
    <property type="entry name" value="Winged helix' DNA-binding domain"/>
    <property type="match status" value="1"/>
</dbReference>
<name>A0A848AYU5_9BACT</name>
<reference evidence="6 7" key="1">
    <citation type="submission" date="2020-04" db="EMBL/GenBank/DDBJ databases">
        <authorList>
            <person name="Hitch T.C.A."/>
            <person name="Wylensek D."/>
            <person name="Clavel T."/>
        </authorList>
    </citation>
    <scope>NUCLEOTIDE SEQUENCE [LARGE SCALE GENOMIC DNA]</scope>
    <source>
        <strain evidence="6 7">COR2-253-APC-1A</strain>
    </source>
</reference>
<dbReference type="CDD" id="cd07377">
    <property type="entry name" value="WHTH_GntR"/>
    <property type="match status" value="1"/>
</dbReference>
<dbReference type="InterPro" id="IPR000524">
    <property type="entry name" value="Tscrpt_reg_HTH_GntR"/>
</dbReference>
<dbReference type="GO" id="GO:0003700">
    <property type="term" value="F:DNA-binding transcription factor activity"/>
    <property type="evidence" value="ECO:0007669"/>
    <property type="project" value="InterPro"/>
</dbReference>
<organism evidence="6 7">
    <name type="scientific">Victivallis vadensis</name>
    <dbReference type="NCBI Taxonomy" id="172901"/>
    <lineage>
        <taxon>Bacteria</taxon>
        <taxon>Pseudomonadati</taxon>
        <taxon>Lentisphaerota</taxon>
        <taxon>Lentisphaeria</taxon>
        <taxon>Victivallales</taxon>
        <taxon>Victivallaceae</taxon>
        <taxon>Victivallis</taxon>
    </lineage>
</organism>
<dbReference type="InterPro" id="IPR046335">
    <property type="entry name" value="LacI/GalR-like_sensor"/>
</dbReference>
<dbReference type="EMBL" id="JABAEW010000006">
    <property type="protein sequence ID" value="NMD85846.1"/>
    <property type="molecule type" value="Genomic_DNA"/>
</dbReference>
<gene>
    <name evidence="6" type="ORF">HF882_04535</name>
</gene>
<dbReference type="Proteomes" id="UP000576225">
    <property type="component" value="Unassembled WGS sequence"/>
</dbReference>
<dbReference type="Pfam" id="PF00392">
    <property type="entry name" value="GntR"/>
    <property type="match status" value="1"/>
</dbReference>
<dbReference type="PANTHER" id="PTHR30146">
    <property type="entry name" value="LACI-RELATED TRANSCRIPTIONAL REPRESSOR"/>
    <property type="match status" value="1"/>
</dbReference>
<protein>
    <submittedName>
        <fullName evidence="6">GntR family transcriptional regulator</fullName>
    </submittedName>
</protein>
<proteinExistence type="predicted"/>
<evidence type="ECO:0000256" key="2">
    <source>
        <dbReference type="ARBA" id="ARBA00023015"/>
    </source>
</evidence>
<feature type="domain" description="HTH gntR-type" evidence="5">
    <location>
        <begin position="4"/>
        <end position="72"/>
    </location>
</feature>
<dbReference type="RefSeq" id="WP_168961767.1">
    <property type="nucleotide sequence ID" value="NZ_JABAEW010000006.1"/>
</dbReference>
<keyword evidence="2" id="KW-0805">Transcription regulation</keyword>
<evidence type="ECO:0000313" key="6">
    <source>
        <dbReference type="EMBL" id="NMD85846.1"/>
    </source>
</evidence>
<keyword evidence="1" id="KW-0678">Repressor</keyword>
<dbReference type="PRINTS" id="PR00035">
    <property type="entry name" value="HTHGNTR"/>
</dbReference>
<dbReference type="InterPro" id="IPR036390">
    <property type="entry name" value="WH_DNA-bd_sf"/>
</dbReference>
<dbReference type="Gene3D" id="3.40.50.2300">
    <property type="match status" value="2"/>
</dbReference>
<dbReference type="SMART" id="SM00345">
    <property type="entry name" value="HTH_GNTR"/>
    <property type="match status" value="1"/>
</dbReference>
<dbReference type="Gene3D" id="1.10.10.10">
    <property type="entry name" value="Winged helix-like DNA-binding domain superfamily/Winged helix DNA-binding domain"/>
    <property type="match status" value="1"/>
</dbReference>
<evidence type="ECO:0000259" key="5">
    <source>
        <dbReference type="PROSITE" id="PS50949"/>
    </source>
</evidence>
<comment type="caution">
    <text evidence="6">The sequence shown here is derived from an EMBL/GenBank/DDBJ whole genome shotgun (WGS) entry which is preliminary data.</text>
</comment>
<dbReference type="PANTHER" id="PTHR30146:SF148">
    <property type="entry name" value="HTH-TYPE TRANSCRIPTIONAL REPRESSOR PURR-RELATED"/>
    <property type="match status" value="1"/>
</dbReference>
<dbReference type="GO" id="GO:0000976">
    <property type="term" value="F:transcription cis-regulatory region binding"/>
    <property type="evidence" value="ECO:0007669"/>
    <property type="project" value="TreeGrafter"/>
</dbReference>
<evidence type="ECO:0000256" key="1">
    <source>
        <dbReference type="ARBA" id="ARBA00022491"/>
    </source>
</evidence>
<dbReference type="InterPro" id="IPR036388">
    <property type="entry name" value="WH-like_DNA-bd_sf"/>
</dbReference>
<sequence>MGYGSKVAETRNFIHEEIILGNYSRGTALPPEREMAERAGVSYMTLRKAVDLLVAEGCLQRVAGIGIFVCSTISENKLPRQIGVVIPAWGAPENIDFIMHLSAVARRENWTPKFVFAGSWRDRTIAELYQSSDALVTKAIEDLNNLPPDLAEKFRCREKTVIVSGGNATQFGFDSVAPHFSGEAEKLCARLYELGHRHILQVEQFERCNGGKRFLSLSDNGIGECFRNHYPDVAFDDTTLLVEVPSFGQPFEAIHRKLLRLGAKPDYTVIVCPLPFYWGVYSALTDLGLKVPEEVSVVCVGDRLEANYYRPRPTTLTSPLLELAESVFKQIHWRQKNPRPPARNVLFESCLCPGQTLDAARHQ</sequence>